<feature type="domain" description="DUF155" evidence="1">
    <location>
        <begin position="49"/>
        <end position="216"/>
    </location>
</feature>
<keyword evidence="3" id="KW-1185">Reference proteome</keyword>
<comment type="caution">
    <text evidence="2">The sequence shown here is derived from an EMBL/GenBank/DDBJ whole genome shotgun (WGS) entry which is preliminary data.</text>
</comment>
<organism evidence="2 3">
    <name type="scientific">Phenylobacterium hankyongense</name>
    <dbReference type="NCBI Taxonomy" id="1813876"/>
    <lineage>
        <taxon>Bacteria</taxon>
        <taxon>Pseudomonadati</taxon>
        <taxon>Pseudomonadota</taxon>
        <taxon>Alphaproteobacteria</taxon>
        <taxon>Caulobacterales</taxon>
        <taxon>Caulobacteraceae</taxon>
        <taxon>Phenylobacterium</taxon>
    </lineage>
</organism>
<protein>
    <submittedName>
        <fullName evidence="2">RMD1 family protein</fullName>
    </submittedName>
</protein>
<evidence type="ECO:0000313" key="3">
    <source>
        <dbReference type="Proteomes" id="UP000249842"/>
    </source>
</evidence>
<evidence type="ECO:0000259" key="1">
    <source>
        <dbReference type="Pfam" id="PF02582"/>
    </source>
</evidence>
<dbReference type="EMBL" id="QFYP01000001">
    <property type="protein sequence ID" value="RAK61803.1"/>
    <property type="molecule type" value="Genomic_DNA"/>
</dbReference>
<dbReference type="AlphaFoldDB" id="A0A328B3M0"/>
<dbReference type="PANTHER" id="PTHR16255:SF1">
    <property type="entry name" value="REQUIRED FOR MEIOTIC NUCLEAR DIVISION PROTEIN 1 HOMOLOG"/>
    <property type="match status" value="1"/>
</dbReference>
<evidence type="ECO:0000313" key="2">
    <source>
        <dbReference type="EMBL" id="RAK61803.1"/>
    </source>
</evidence>
<dbReference type="OrthoDB" id="7931216at2"/>
<dbReference type="Pfam" id="PF02582">
    <property type="entry name" value="DUF155"/>
    <property type="match status" value="1"/>
</dbReference>
<dbReference type="PANTHER" id="PTHR16255">
    <property type="entry name" value="REQUIRED FOR MEIOTIC NUCLEAR DIVISION PROTEIN 1 HOMOLOG"/>
    <property type="match status" value="1"/>
</dbReference>
<dbReference type="Proteomes" id="UP000249842">
    <property type="component" value="Unassembled WGS sequence"/>
</dbReference>
<name>A0A328B3M0_9CAUL</name>
<reference evidence="3" key="1">
    <citation type="submission" date="2018-05" db="EMBL/GenBank/DDBJ databases">
        <authorList>
            <person name="Li X."/>
        </authorList>
    </citation>
    <scope>NUCLEOTIDE SEQUENCE [LARGE SCALE GENOMIC DNA]</scope>
    <source>
        <strain evidence="3">HKS-05</strain>
    </source>
</reference>
<accession>A0A328B3M0</accession>
<sequence length="263" mass="29008">MTGAETDFAPLTARAVLLGERIDTAGLERRDALSTMPLAFRVGDQAVAVVFRYGVVVLIGLDPLAEDEALRGIAPRVVGPFPIREEEAVRLAPGREERIDPEGVVRIADRSPARLLIVADALAKSAALAHDERQVSQVFDALEPWSRDLATRGRAPGGRRAMIRMIGSALLVEHRVSGRVAVGEKPDLLWDRPDLERLYARLETEYELDERAEVLNRKLRLIGQTARLMTDLIDTERSLRLEAAVVILIVAEIALTLFQIARG</sequence>
<proteinExistence type="predicted"/>
<dbReference type="InterPro" id="IPR003734">
    <property type="entry name" value="DUF155"/>
</dbReference>
<dbReference type="InterPro" id="IPR051624">
    <property type="entry name" value="RMD1/Sad1-interacting"/>
</dbReference>
<gene>
    <name evidence="2" type="ORF">DJ021_12220</name>
</gene>